<comment type="catalytic activity">
    <reaction evidence="8">
        <text>(sulfur carrier)-H + L-cysteine = (sulfur carrier)-SH + L-alanine</text>
        <dbReference type="Rhea" id="RHEA:43892"/>
        <dbReference type="Rhea" id="RHEA-COMP:14737"/>
        <dbReference type="Rhea" id="RHEA-COMP:14739"/>
        <dbReference type="ChEBI" id="CHEBI:29917"/>
        <dbReference type="ChEBI" id="CHEBI:35235"/>
        <dbReference type="ChEBI" id="CHEBI:57972"/>
        <dbReference type="ChEBI" id="CHEBI:64428"/>
        <dbReference type="EC" id="2.8.1.7"/>
    </reaction>
</comment>
<evidence type="ECO:0000256" key="5">
    <source>
        <dbReference type="ARBA" id="ARBA00022898"/>
    </source>
</evidence>
<evidence type="ECO:0000256" key="2">
    <source>
        <dbReference type="ARBA" id="ARBA00006490"/>
    </source>
</evidence>
<dbReference type="RefSeq" id="WP_229783374.1">
    <property type="nucleotide sequence ID" value="NZ_BMQB01000002.1"/>
</dbReference>
<dbReference type="InterPro" id="IPR015422">
    <property type="entry name" value="PyrdxlP-dep_Trfase_small"/>
</dbReference>
<keyword evidence="11" id="KW-1185">Reference proteome</keyword>
<dbReference type="GO" id="GO:0008483">
    <property type="term" value="F:transaminase activity"/>
    <property type="evidence" value="ECO:0007669"/>
    <property type="project" value="UniProtKB-KW"/>
</dbReference>
<comment type="caution">
    <text evidence="10">The sequence shown here is derived from an EMBL/GenBank/DDBJ whole genome shotgun (WGS) entry which is preliminary data.</text>
</comment>
<evidence type="ECO:0000256" key="6">
    <source>
        <dbReference type="ARBA" id="ARBA00023004"/>
    </source>
</evidence>
<dbReference type="GO" id="GO:0051536">
    <property type="term" value="F:iron-sulfur cluster binding"/>
    <property type="evidence" value="ECO:0007669"/>
    <property type="project" value="UniProtKB-KW"/>
</dbReference>
<dbReference type="Pfam" id="PF00266">
    <property type="entry name" value="Aminotran_5"/>
    <property type="match status" value="1"/>
</dbReference>
<reference evidence="10" key="2">
    <citation type="submission" date="2020-09" db="EMBL/GenBank/DDBJ databases">
        <authorList>
            <person name="Sun Q."/>
            <person name="Ohkuma M."/>
        </authorList>
    </citation>
    <scope>NUCLEOTIDE SEQUENCE</scope>
    <source>
        <strain evidence="10">JCM 3090</strain>
    </source>
</reference>
<protein>
    <submittedName>
        <fullName evidence="10">Aminotransferase</fullName>
    </submittedName>
</protein>
<dbReference type="GO" id="GO:0046872">
    <property type="term" value="F:metal ion binding"/>
    <property type="evidence" value="ECO:0007669"/>
    <property type="project" value="UniProtKB-KW"/>
</dbReference>
<feature type="domain" description="Aminotransferase class V" evidence="9">
    <location>
        <begin position="14"/>
        <end position="366"/>
    </location>
</feature>
<dbReference type="Proteomes" id="UP000649739">
    <property type="component" value="Unassembled WGS sequence"/>
</dbReference>
<evidence type="ECO:0000256" key="1">
    <source>
        <dbReference type="ARBA" id="ARBA00001933"/>
    </source>
</evidence>
<dbReference type="PANTHER" id="PTHR11601">
    <property type="entry name" value="CYSTEINE DESULFURYLASE FAMILY MEMBER"/>
    <property type="match status" value="1"/>
</dbReference>
<dbReference type="Gene3D" id="3.90.1150.10">
    <property type="entry name" value="Aspartate Aminotransferase, domain 1"/>
    <property type="match status" value="1"/>
</dbReference>
<comment type="cofactor">
    <cofactor evidence="1">
        <name>pyridoxal 5'-phosphate</name>
        <dbReference type="ChEBI" id="CHEBI:597326"/>
    </cofactor>
</comment>
<keyword evidence="10" id="KW-0032">Aminotransferase</keyword>
<keyword evidence="3" id="KW-0808">Transferase</keyword>
<dbReference type="GO" id="GO:0031071">
    <property type="term" value="F:cysteine desulfurase activity"/>
    <property type="evidence" value="ECO:0007669"/>
    <property type="project" value="UniProtKB-EC"/>
</dbReference>
<dbReference type="InterPro" id="IPR000192">
    <property type="entry name" value="Aminotrans_V_dom"/>
</dbReference>
<dbReference type="InterPro" id="IPR016454">
    <property type="entry name" value="Cysteine_dSase"/>
</dbReference>
<dbReference type="SUPFAM" id="SSF53383">
    <property type="entry name" value="PLP-dependent transferases"/>
    <property type="match status" value="1"/>
</dbReference>
<accession>A0A8J3B5N5</accession>
<sequence>MTEPAQPTAIDPAYFDAATAAPLHPVARQALAAAYTDGWYDPARLYAGARRAQQLLEASRTAVAEVLDVRPDEVTFTANGTVAAHAAVTGALAGRSRAGYRLVHSAIEHSAVLHAAAAHGHAEAVPVDRAGRLDLDAWERAVVRPDVGLAALISASHEVGTVQPVAAAARAAADVGVPLYVDAAASLGRAPVPGGWSVLTGSAHKWGGPPGVGVLVVRKGVRWRSPYPEDGREGGRSPGALNLPGIVAAAASLRASAAEAAGEARRLRPLVDRIRAAVAATVPDVEVVGDPVDRLPHLVTFSCLYVDGEALLLALDRRGFAVSSGSSCTAATLRPSHVLEAMGVLSHGNVRVSLHRESTAAEVDRFLAELPGIVADLRAEAGAVGL</sequence>
<comment type="similarity">
    <text evidence="2">Belongs to the class-V pyridoxal-phosphate-dependent aminotransferase family. NifS/IscS subfamily.</text>
</comment>
<dbReference type="InterPro" id="IPR015421">
    <property type="entry name" value="PyrdxlP-dep_Trfase_major"/>
</dbReference>
<evidence type="ECO:0000256" key="3">
    <source>
        <dbReference type="ARBA" id="ARBA00022679"/>
    </source>
</evidence>
<name>A0A8J3B5N5_9ACTN</name>
<dbReference type="PIRSF" id="PIRSF005572">
    <property type="entry name" value="NifS"/>
    <property type="match status" value="1"/>
</dbReference>
<evidence type="ECO:0000313" key="10">
    <source>
        <dbReference type="EMBL" id="GGJ84912.1"/>
    </source>
</evidence>
<dbReference type="InterPro" id="IPR015424">
    <property type="entry name" value="PyrdxlP-dep_Trfase"/>
</dbReference>
<gene>
    <name evidence="10" type="ORF">GCM10010123_13210</name>
</gene>
<evidence type="ECO:0000259" key="9">
    <source>
        <dbReference type="Pfam" id="PF00266"/>
    </source>
</evidence>
<dbReference type="PANTHER" id="PTHR11601:SF34">
    <property type="entry name" value="CYSTEINE DESULFURASE"/>
    <property type="match status" value="1"/>
</dbReference>
<dbReference type="Gene3D" id="3.40.640.10">
    <property type="entry name" value="Type I PLP-dependent aspartate aminotransferase-like (Major domain)"/>
    <property type="match status" value="1"/>
</dbReference>
<organism evidence="10 11">
    <name type="scientific">Pilimelia anulata</name>
    <dbReference type="NCBI Taxonomy" id="53371"/>
    <lineage>
        <taxon>Bacteria</taxon>
        <taxon>Bacillati</taxon>
        <taxon>Actinomycetota</taxon>
        <taxon>Actinomycetes</taxon>
        <taxon>Micromonosporales</taxon>
        <taxon>Micromonosporaceae</taxon>
        <taxon>Pilimelia</taxon>
    </lineage>
</organism>
<evidence type="ECO:0000313" key="11">
    <source>
        <dbReference type="Proteomes" id="UP000649739"/>
    </source>
</evidence>
<proteinExistence type="inferred from homology"/>
<dbReference type="EMBL" id="BMQB01000002">
    <property type="protein sequence ID" value="GGJ84912.1"/>
    <property type="molecule type" value="Genomic_DNA"/>
</dbReference>
<evidence type="ECO:0000256" key="4">
    <source>
        <dbReference type="ARBA" id="ARBA00022723"/>
    </source>
</evidence>
<keyword evidence="6" id="KW-0408">Iron</keyword>
<keyword evidence="5" id="KW-0663">Pyridoxal phosphate</keyword>
<evidence type="ECO:0000256" key="7">
    <source>
        <dbReference type="ARBA" id="ARBA00023014"/>
    </source>
</evidence>
<keyword evidence="4" id="KW-0479">Metal-binding</keyword>
<reference evidence="10" key="1">
    <citation type="journal article" date="2014" name="Int. J. Syst. Evol. Microbiol.">
        <title>Complete genome sequence of Corynebacterium casei LMG S-19264T (=DSM 44701T), isolated from a smear-ripened cheese.</title>
        <authorList>
            <consortium name="US DOE Joint Genome Institute (JGI-PGF)"/>
            <person name="Walter F."/>
            <person name="Albersmeier A."/>
            <person name="Kalinowski J."/>
            <person name="Ruckert C."/>
        </authorList>
    </citation>
    <scope>NUCLEOTIDE SEQUENCE</scope>
    <source>
        <strain evidence="10">JCM 3090</strain>
    </source>
</reference>
<keyword evidence="7" id="KW-0411">Iron-sulfur</keyword>
<evidence type="ECO:0000256" key="8">
    <source>
        <dbReference type="ARBA" id="ARBA00050776"/>
    </source>
</evidence>
<dbReference type="AlphaFoldDB" id="A0A8J3B5N5"/>